<dbReference type="PROSITE" id="PS00061">
    <property type="entry name" value="ADH_SHORT"/>
    <property type="match status" value="1"/>
</dbReference>
<dbReference type="SUPFAM" id="SSF51735">
    <property type="entry name" value="NAD(P)-binding Rossmann-fold domains"/>
    <property type="match status" value="1"/>
</dbReference>
<dbReference type="STRING" id="1163406.A0A0L0NAR7"/>
<dbReference type="GO" id="GO:0016491">
    <property type="term" value="F:oxidoreductase activity"/>
    <property type="evidence" value="ECO:0007669"/>
    <property type="project" value="UniProtKB-KW"/>
</dbReference>
<sequence length="259" mass="27134">MKIANRTFIVSGGASGLGRACVEDLIKNGANVSILDMNKDGQSIASELGPSAKSFVCDVLDSSSIARAVQGTVEWAQQTNKALGGVIPAAGVSVPATILDRSGSAFKLDDVDFVLGVNLRGTIDLVRQAVEEISKVDADADGERGVVIMVASSAAFDGQKGQVSYSATKGAVAAMTLPMARDLARYGIRCVTIAPSLFETKMMSMMSGKVRKSLEATFEHPKRAGRPDEFAHLVNAVISNSMLNATVIRLDGGSRPSKI</sequence>
<protein>
    <submittedName>
        <fullName evidence="3">3-hydroxyacyl-CoA dehydrogenase type-2</fullName>
    </submittedName>
</protein>
<evidence type="ECO:0000256" key="2">
    <source>
        <dbReference type="ARBA" id="ARBA00023002"/>
    </source>
</evidence>
<dbReference type="EMBL" id="LFRF01000010">
    <property type="protein sequence ID" value="KND91136.1"/>
    <property type="molecule type" value="Genomic_DNA"/>
</dbReference>
<proteinExistence type="predicted"/>
<keyword evidence="2" id="KW-0560">Oxidoreductase</keyword>
<reference evidence="3 4" key="1">
    <citation type="journal article" date="2015" name="BMC Genomics">
        <title>The genome of the truffle-parasite Tolypocladium ophioglossoides and the evolution of antifungal peptaibiotics.</title>
        <authorList>
            <person name="Quandt C.A."/>
            <person name="Bushley K.E."/>
            <person name="Spatafora J.W."/>
        </authorList>
    </citation>
    <scope>NUCLEOTIDE SEQUENCE [LARGE SCALE GENOMIC DNA]</scope>
    <source>
        <strain evidence="3 4">CBS 100239</strain>
    </source>
</reference>
<dbReference type="InterPro" id="IPR020904">
    <property type="entry name" value="Sc_DH/Rdtase_CS"/>
</dbReference>
<dbReference type="InterPro" id="IPR002347">
    <property type="entry name" value="SDR_fam"/>
</dbReference>
<organism evidence="3 4">
    <name type="scientific">Tolypocladium ophioglossoides (strain CBS 100239)</name>
    <name type="common">Snaketongue truffleclub</name>
    <name type="synonym">Elaphocordyceps ophioglossoides</name>
    <dbReference type="NCBI Taxonomy" id="1163406"/>
    <lineage>
        <taxon>Eukaryota</taxon>
        <taxon>Fungi</taxon>
        <taxon>Dikarya</taxon>
        <taxon>Ascomycota</taxon>
        <taxon>Pezizomycotina</taxon>
        <taxon>Sordariomycetes</taxon>
        <taxon>Hypocreomycetidae</taxon>
        <taxon>Hypocreales</taxon>
        <taxon>Ophiocordycipitaceae</taxon>
        <taxon>Tolypocladium</taxon>
    </lineage>
</organism>
<dbReference type="AlphaFoldDB" id="A0A0L0NAR7"/>
<keyword evidence="4" id="KW-1185">Reference proteome</keyword>
<evidence type="ECO:0000256" key="1">
    <source>
        <dbReference type="ARBA" id="ARBA00022857"/>
    </source>
</evidence>
<gene>
    <name evidence="3" type="ORF">TOPH_04222</name>
</gene>
<dbReference type="PANTHER" id="PTHR43658">
    <property type="entry name" value="SHORT-CHAIN DEHYDROGENASE/REDUCTASE"/>
    <property type="match status" value="1"/>
</dbReference>
<evidence type="ECO:0000313" key="4">
    <source>
        <dbReference type="Proteomes" id="UP000036947"/>
    </source>
</evidence>
<comment type="caution">
    <text evidence="3">The sequence shown here is derived from an EMBL/GenBank/DDBJ whole genome shotgun (WGS) entry which is preliminary data.</text>
</comment>
<accession>A0A0L0NAR7</accession>
<dbReference type="Pfam" id="PF00106">
    <property type="entry name" value="adh_short"/>
    <property type="match status" value="1"/>
</dbReference>
<dbReference type="Proteomes" id="UP000036947">
    <property type="component" value="Unassembled WGS sequence"/>
</dbReference>
<evidence type="ECO:0000313" key="3">
    <source>
        <dbReference type="EMBL" id="KND91136.1"/>
    </source>
</evidence>
<dbReference type="OrthoDB" id="3819888at2759"/>
<dbReference type="PANTHER" id="PTHR43658:SF8">
    <property type="entry name" value="17-BETA-HYDROXYSTEROID DEHYDROGENASE 14-RELATED"/>
    <property type="match status" value="1"/>
</dbReference>
<dbReference type="Gene3D" id="3.40.50.720">
    <property type="entry name" value="NAD(P)-binding Rossmann-like Domain"/>
    <property type="match status" value="1"/>
</dbReference>
<dbReference type="InterPro" id="IPR036291">
    <property type="entry name" value="NAD(P)-bd_dom_sf"/>
</dbReference>
<name>A0A0L0NAR7_TOLOC</name>
<dbReference type="PRINTS" id="PR00081">
    <property type="entry name" value="GDHRDH"/>
</dbReference>
<keyword evidence="1" id="KW-0521">NADP</keyword>